<evidence type="ECO:0000313" key="4">
    <source>
        <dbReference type="EnsemblPlants" id="Kaladp0059s0287.1.v1.1.CDS.1"/>
    </source>
</evidence>
<evidence type="ECO:0000256" key="3">
    <source>
        <dbReference type="SAM" id="SignalP"/>
    </source>
</evidence>
<feature type="transmembrane region" description="Helical" evidence="2">
    <location>
        <begin position="111"/>
        <end position="130"/>
    </location>
</feature>
<sequence>MPPMIPIKPAVTLFVFFSLLIQSPVIISSQQLRKLDETPTGEIKCGGCSSCSNPCAQSPPPPSPPPPPPSPPKKPPTVKCPPPPAPYIYITAPPGDLYPVDPYYYGSAGRAAVGLVAFVSSVFGLLVVGFW</sequence>
<evidence type="ECO:0000313" key="5">
    <source>
        <dbReference type="Proteomes" id="UP000594263"/>
    </source>
</evidence>
<protein>
    <submittedName>
        <fullName evidence="4">Uncharacterized protein</fullName>
    </submittedName>
</protein>
<keyword evidence="5" id="KW-1185">Reference proteome</keyword>
<dbReference type="PANTHER" id="PTHR35094">
    <property type="entry name" value="LEUCINE-RICH REPEAT EXTENSIN-LIKE PROTEIN 2"/>
    <property type="match status" value="1"/>
</dbReference>
<feature type="chain" id="PRO_5029648674" evidence="3">
    <location>
        <begin position="30"/>
        <end position="131"/>
    </location>
</feature>
<feature type="signal peptide" evidence="3">
    <location>
        <begin position="1"/>
        <end position="29"/>
    </location>
</feature>
<feature type="region of interest" description="Disordered" evidence="1">
    <location>
        <begin position="51"/>
        <end position="79"/>
    </location>
</feature>
<keyword evidence="3" id="KW-0732">Signal</keyword>
<dbReference type="PANTHER" id="PTHR35094:SF7">
    <property type="entry name" value="LEUCINE-RICH REPEAT EXTENSIN-LIKE PROTEIN 2"/>
    <property type="match status" value="1"/>
</dbReference>
<reference evidence="4" key="1">
    <citation type="submission" date="2021-01" db="UniProtKB">
        <authorList>
            <consortium name="EnsemblPlants"/>
        </authorList>
    </citation>
    <scope>IDENTIFICATION</scope>
</reference>
<evidence type="ECO:0000256" key="2">
    <source>
        <dbReference type="SAM" id="Phobius"/>
    </source>
</evidence>
<dbReference type="Gramene" id="Kaladp0059s0287.1.v1.1">
    <property type="protein sequence ID" value="Kaladp0059s0287.1.v1.1.CDS.1"/>
    <property type="gene ID" value="Kaladp0059s0287.v1.1"/>
</dbReference>
<feature type="compositionally biased region" description="Pro residues" evidence="1">
    <location>
        <begin position="57"/>
        <end position="79"/>
    </location>
</feature>
<organism evidence="4 5">
    <name type="scientific">Kalanchoe fedtschenkoi</name>
    <name type="common">Lavender scallops</name>
    <name type="synonym">South American air plant</name>
    <dbReference type="NCBI Taxonomy" id="63787"/>
    <lineage>
        <taxon>Eukaryota</taxon>
        <taxon>Viridiplantae</taxon>
        <taxon>Streptophyta</taxon>
        <taxon>Embryophyta</taxon>
        <taxon>Tracheophyta</taxon>
        <taxon>Spermatophyta</taxon>
        <taxon>Magnoliopsida</taxon>
        <taxon>eudicotyledons</taxon>
        <taxon>Gunneridae</taxon>
        <taxon>Pentapetalae</taxon>
        <taxon>Saxifragales</taxon>
        <taxon>Crassulaceae</taxon>
        <taxon>Kalanchoe</taxon>
    </lineage>
</organism>
<name>A0A7N0UCQ9_KALFE</name>
<dbReference type="AlphaFoldDB" id="A0A7N0UCQ9"/>
<keyword evidence="2" id="KW-0812">Transmembrane</keyword>
<proteinExistence type="predicted"/>
<keyword evidence="2" id="KW-0472">Membrane</keyword>
<keyword evidence="2" id="KW-1133">Transmembrane helix</keyword>
<dbReference type="Proteomes" id="UP000594263">
    <property type="component" value="Unplaced"/>
</dbReference>
<accession>A0A7N0UCQ9</accession>
<evidence type="ECO:0000256" key="1">
    <source>
        <dbReference type="SAM" id="MobiDB-lite"/>
    </source>
</evidence>
<dbReference type="EnsemblPlants" id="Kaladp0059s0287.1.v1.1">
    <property type="protein sequence ID" value="Kaladp0059s0287.1.v1.1.CDS.1"/>
    <property type="gene ID" value="Kaladp0059s0287.v1.1"/>
</dbReference>
<dbReference type="OMA" id="CPVIINA"/>